<dbReference type="PROSITE" id="PS50111">
    <property type="entry name" value="CHEMOTAXIS_TRANSDUC_2"/>
    <property type="match status" value="1"/>
</dbReference>
<keyword evidence="13" id="KW-1185">Reference proteome</keyword>
<evidence type="ECO:0000256" key="3">
    <source>
        <dbReference type="ARBA" id="ARBA00022692"/>
    </source>
</evidence>
<dbReference type="SUPFAM" id="SSF58104">
    <property type="entry name" value="Methyl-accepting chemotaxis protein (MCP) signaling domain"/>
    <property type="match status" value="1"/>
</dbReference>
<dbReference type="InterPro" id="IPR004089">
    <property type="entry name" value="MCPsignal_dom"/>
</dbReference>
<keyword evidence="5 9" id="KW-0472">Membrane</keyword>
<dbReference type="SMART" id="SM00283">
    <property type="entry name" value="MA"/>
    <property type="match status" value="1"/>
</dbReference>
<feature type="domain" description="Methyl-accepting transducer" evidence="10">
    <location>
        <begin position="297"/>
        <end position="533"/>
    </location>
</feature>
<dbReference type="Proteomes" id="UP000317369">
    <property type="component" value="Chromosome"/>
</dbReference>
<dbReference type="CDD" id="cd06225">
    <property type="entry name" value="HAMP"/>
    <property type="match status" value="1"/>
</dbReference>
<evidence type="ECO:0000256" key="1">
    <source>
        <dbReference type="ARBA" id="ARBA00004651"/>
    </source>
</evidence>
<gene>
    <name evidence="12" type="primary">mcp4_2</name>
    <name evidence="12" type="ORF">KS4_24200</name>
</gene>
<dbReference type="Pfam" id="PF17200">
    <property type="entry name" value="sCache_2"/>
    <property type="match status" value="1"/>
</dbReference>
<keyword evidence="6 8" id="KW-0807">Transducer</keyword>
<evidence type="ECO:0000256" key="4">
    <source>
        <dbReference type="ARBA" id="ARBA00022989"/>
    </source>
</evidence>
<feature type="domain" description="HAMP" evidence="11">
    <location>
        <begin position="238"/>
        <end position="292"/>
    </location>
</feature>
<evidence type="ECO:0000259" key="11">
    <source>
        <dbReference type="PROSITE" id="PS50885"/>
    </source>
</evidence>
<reference evidence="12 13" key="1">
    <citation type="submission" date="2019-02" db="EMBL/GenBank/DDBJ databases">
        <title>Deep-cultivation of Planctomycetes and their phenomic and genomic characterization uncovers novel biology.</title>
        <authorList>
            <person name="Wiegand S."/>
            <person name="Jogler M."/>
            <person name="Boedeker C."/>
            <person name="Pinto D."/>
            <person name="Vollmers J."/>
            <person name="Rivas-Marin E."/>
            <person name="Kohn T."/>
            <person name="Peeters S.H."/>
            <person name="Heuer A."/>
            <person name="Rast P."/>
            <person name="Oberbeckmann S."/>
            <person name="Bunk B."/>
            <person name="Jeske O."/>
            <person name="Meyerdierks A."/>
            <person name="Storesund J.E."/>
            <person name="Kallscheuer N."/>
            <person name="Luecker S."/>
            <person name="Lage O.M."/>
            <person name="Pohl T."/>
            <person name="Merkel B.J."/>
            <person name="Hornburger P."/>
            <person name="Mueller R.-W."/>
            <person name="Bruemmer F."/>
            <person name="Labrenz M."/>
            <person name="Spormann A.M."/>
            <person name="Op den Camp H."/>
            <person name="Overmann J."/>
            <person name="Amann R."/>
            <person name="Jetten M.S.M."/>
            <person name="Mascher T."/>
            <person name="Medema M.H."/>
            <person name="Devos D.P."/>
            <person name="Kaster A.-K."/>
            <person name="Ovreas L."/>
            <person name="Rohde M."/>
            <person name="Galperin M.Y."/>
            <person name="Jogler C."/>
        </authorList>
    </citation>
    <scope>NUCLEOTIDE SEQUENCE [LARGE SCALE GENOMIC DNA]</scope>
    <source>
        <strain evidence="12 13">KS4</strain>
    </source>
</reference>
<evidence type="ECO:0000256" key="6">
    <source>
        <dbReference type="ARBA" id="ARBA00023224"/>
    </source>
</evidence>
<feature type="transmembrane region" description="Helical" evidence="9">
    <location>
        <begin position="213"/>
        <end position="236"/>
    </location>
</feature>
<dbReference type="Gene3D" id="1.10.287.950">
    <property type="entry name" value="Methyl-accepting chemotaxis protein"/>
    <property type="match status" value="1"/>
</dbReference>
<evidence type="ECO:0000256" key="7">
    <source>
        <dbReference type="ARBA" id="ARBA00029447"/>
    </source>
</evidence>
<dbReference type="GO" id="GO:0006935">
    <property type="term" value="P:chemotaxis"/>
    <property type="evidence" value="ECO:0007669"/>
    <property type="project" value="UniProtKB-ARBA"/>
</dbReference>
<dbReference type="EMBL" id="CP036425">
    <property type="protein sequence ID" value="QDU34352.1"/>
    <property type="molecule type" value="Genomic_DNA"/>
</dbReference>
<dbReference type="InterPro" id="IPR003660">
    <property type="entry name" value="HAMP_dom"/>
</dbReference>
<dbReference type="KEGG" id="pcor:KS4_24200"/>
<evidence type="ECO:0000313" key="12">
    <source>
        <dbReference type="EMBL" id="QDU34352.1"/>
    </source>
</evidence>
<dbReference type="PROSITE" id="PS50885">
    <property type="entry name" value="HAMP"/>
    <property type="match status" value="1"/>
</dbReference>
<feature type="transmembrane region" description="Helical" evidence="9">
    <location>
        <begin position="12"/>
        <end position="31"/>
    </location>
</feature>
<evidence type="ECO:0000313" key="13">
    <source>
        <dbReference type="Proteomes" id="UP000317369"/>
    </source>
</evidence>
<dbReference type="SMART" id="SM01049">
    <property type="entry name" value="Cache_2"/>
    <property type="match status" value="1"/>
</dbReference>
<keyword evidence="3 9" id="KW-0812">Transmembrane</keyword>
<dbReference type="Gene3D" id="3.30.450.20">
    <property type="entry name" value="PAS domain"/>
    <property type="match status" value="1"/>
</dbReference>
<evidence type="ECO:0000259" key="10">
    <source>
        <dbReference type="PROSITE" id="PS50111"/>
    </source>
</evidence>
<dbReference type="Pfam" id="PF00015">
    <property type="entry name" value="MCPsignal"/>
    <property type="match status" value="1"/>
</dbReference>
<dbReference type="GO" id="GO:0007165">
    <property type="term" value="P:signal transduction"/>
    <property type="evidence" value="ECO:0007669"/>
    <property type="project" value="UniProtKB-KW"/>
</dbReference>
<dbReference type="CDD" id="cd11386">
    <property type="entry name" value="MCP_signal"/>
    <property type="match status" value="1"/>
</dbReference>
<name>A0A517YVX4_9BACT</name>
<sequence length="575" mass="61918">MNKFSFNIGRRIGVLILVVAGLTVVTIGMSLRSEMQMAESAMDTIAERMMDAHQLRLQAAVETQANALGKALHGIEDSAAKRAYVSMSLRDNFFKISKTDEKKSGYFFVNDTTYINVALPVKPAAEGNSFADVKDGGGVYFVKEMVAIAQKGGGFVNYRWPKKGLEGDFPKLSYATMIPGTDMVLGTGVFVDDVEQEALAVQEQMKATQQKNLMITAIGIIGYLVLVVVPLAYWLIKKTLLEPIQSMTGRCKDIAEGEGDLTKRLETNSNDELGELAGWMNEFIQKTHDIILDVKESTSEVAGAAVQIAASSEEMATGMREQSMQVNEVSTAVTEMTASAEEASAQMELASQTAHEAGEVAGSGGEMVNMTIDEMKLIQSSVMETSKTIGELGKRGEQIGEIINVINDIADQTNLLALNAAIEAARAGEHGRGFAVVADEVRKLADRTTHATQEIGESISAIQDETKLAVERMTEGTEQVGHGVKKAESAGEQLEMIMNKSEEVVGMVNRIAASAKEQASACEQATMNVTQISTMVGQSTESSQQASQAAALLSDRAEHLQDLVSRFRLNEGMAA</sequence>
<evidence type="ECO:0000256" key="2">
    <source>
        <dbReference type="ARBA" id="ARBA00022475"/>
    </source>
</evidence>
<dbReference type="SMART" id="SM00304">
    <property type="entry name" value="HAMP"/>
    <property type="match status" value="1"/>
</dbReference>
<protein>
    <submittedName>
        <fullName evidence="12">Methyl-accepting chemotaxis protein 4</fullName>
    </submittedName>
</protein>
<organism evidence="12 13">
    <name type="scientific">Poriferisphaera corsica</name>
    <dbReference type="NCBI Taxonomy" id="2528020"/>
    <lineage>
        <taxon>Bacteria</taxon>
        <taxon>Pseudomonadati</taxon>
        <taxon>Planctomycetota</taxon>
        <taxon>Phycisphaerae</taxon>
        <taxon>Phycisphaerales</taxon>
        <taxon>Phycisphaeraceae</taxon>
        <taxon>Poriferisphaera</taxon>
    </lineage>
</organism>
<comment type="subcellular location">
    <subcellularLocation>
        <location evidence="1">Cell membrane</location>
        <topology evidence="1">Multi-pass membrane protein</topology>
    </subcellularLocation>
</comment>
<comment type="similarity">
    <text evidence="7">Belongs to the methyl-accepting chemotaxis (MCP) protein family.</text>
</comment>
<dbReference type="PANTHER" id="PTHR32089">
    <property type="entry name" value="METHYL-ACCEPTING CHEMOTAXIS PROTEIN MCPB"/>
    <property type="match status" value="1"/>
</dbReference>
<dbReference type="PANTHER" id="PTHR32089:SF112">
    <property type="entry name" value="LYSOZYME-LIKE PROTEIN-RELATED"/>
    <property type="match status" value="1"/>
</dbReference>
<proteinExistence type="inferred from homology"/>
<dbReference type="OrthoDB" id="9772755at2"/>
<dbReference type="Pfam" id="PF00672">
    <property type="entry name" value="HAMP"/>
    <property type="match status" value="1"/>
</dbReference>
<keyword evidence="2" id="KW-1003">Cell membrane</keyword>
<dbReference type="GO" id="GO:0005886">
    <property type="term" value="C:plasma membrane"/>
    <property type="evidence" value="ECO:0007669"/>
    <property type="project" value="UniProtKB-SubCell"/>
</dbReference>
<dbReference type="FunFam" id="1.10.287.950:FF:000001">
    <property type="entry name" value="Methyl-accepting chemotaxis sensory transducer"/>
    <property type="match status" value="1"/>
</dbReference>
<evidence type="ECO:0000256" key="9">
    <source>
        <dbReference type="SAM" id="Phobius"/>
    </source>
</evidence>
<dbReference type="RefSeq" id="WP_145078099.1">
    <property type="nucleotide sequence ID" value="NZ_CP036425.1"/>
</dbReference>
<dbReference type="AlphaFoldDB" id="A0A517YVX4"/>
<evidence type="ECO:0000256" key="8">
    <source>
        <dbReference type="PROSITE-ProRule" id="PRU00284"/>
    </source>
</evidence>
<dbReference type="InterPro" id="IPR033480">
    <property type="entry name" value="sCache_2"/>
</dbReference>
<evidence type="ECO:0000256" key="5">
    <source>
        <dbReference type="ARBA" id="ARBA00023136"/>
    </source>
</evidence>
<accession>A0A517YVX4</accession>
<keyword evidence="4 9" id="KW-1133">Transmembrane helix</keyword>